<feature type="domain" description="Methyltransferase" evidence="3">
    <location>
        <begin position="47"/>
        <end position="138"/>
    </location>
</feature>
<evidence type="ECO:0000313" key="5">
    <source>
        <dbReference type="Proteomes" id="UP000199001"/>
    </source>
</evidence>
<dbReference type="Gene3D" id="3.40.50.150">
    <property type="entry name" value="Vaccinia Virus protein VP39"/>
    <property type="match status" value="1"/>
</dbReference>
<dbReference type="GO" id="GO:0032259">
    <property type="term" value="P:methylation"/>
    <property type="evidence" value="ECO:0007669"/>
    <property type="project" value="UniProtKB-KW"/>
</dbReference>
<evidence type="ECO:0000256" key="1">
    <source>
        <dbReference type="ARBA" id="ARBA00022603"/>
    </source>
</evidence>
<keyword evidence="2 4" id="KW-0808">Transferase</keyword>
<dbReference type="InterPro" id="IPR051052">
    <property type="entry name" value="Diverse_substrate_MTase"/>
</dbReference>
<name>A0A1C6VZ28_9ACTN</name>
<dbReference type="AlphaFoldDB" id="A0A1C6VZ28"/>
<evidence type="ECO:0000313" key="4">
    <source>
        <dbReference type="EMBL" id="SCL71160.1"/>
    </source>
</evidence>
<proteinExistence type="predicted"/>
<sequence length="290" mass="31417">MPDGWQWDPTLFQGSAAYYERGRLPYAPRFAERLAEELALDGSGRLLDVGCGPGTATLALAPYFVAVVGVDPDPDMLVEAGRRARRLDVGNARWVAARAEELPAGLGEFRAVMFAQSFHWTDRDEVAAVVRGMLPPGGAFLHMSDRKGPPTEPAGLPHPAPPSGPVAALVRSYLGEVRRAGRGVLVDGTPGGEEHVLARAGFEGFRRLIVPAGAVVERSADDVVANVFSRSDSAPHLFGDRLGAFERDLRLLLRETSPGGVFAERVPDTEIKIWRRPVAARRRRGRRPSS</sequence>
<dbReference type="InterPro" id="IPR029063">
    <property type="entry name" value="SAM-dependent_MTases_sf"/>
</dbReference>
<dbReference type="PANTHER" id="PTHR44942:SF4">
    <property type="entry name" value="METHYLTRANSFERASE TYPE 11 DOMAIN-CONTAINING PROTEIN"/>
    <property type="match status" value="1"/>
</dbReference>
<dbReference type="CDD" id="cd02440">
    <property type="entry name" value="AdoMet_MTases"/>
    <property type="match status" value="1"/>
</dbReference>
<gene>
    <name evidence="4" type="ORF">GA0070606_5634</name>
</gene>
<dbReference type="EMBL" id="FMHZ01000002">
    <property type="protein sequence ID" value="SCL71160.1"/>
    <property type="molecule type" value="Genomic_DNA"/>
</dbReference>
<dbReference type="PANTHER" id="PTHR44942">
    <property type="entry name" value="METHYLTRANSF_11 DOMAIN-CONTAINING PROTEIN"/>
    <property type="match status" value="1"/>
</dbReference>
<evidence type="ECO:0000259" key="3">
    <source>
        <dbReference type="Pfam" id="PF13649"/>
    </source>
</evidence>
<dbReference type="Pfam" id="PF13649">
    <property type="entry name" value="Methyltransf_25"/>
    <property type="match status" value="1"/>
</dbReference>
<dbReference type="Proteomes" id="UP000199001">
    <property type="component" value="Unassembled WGS sequence"/>
</dbReference>
<dbReference type="SUPFAM" id="SSF53335">
    <property type="entry name" value="S-adenosyl-L-methionine-dependent methyltransferases"/>
    <property type="match status" value="1"/>
</dbReference>
<keyword evidence="1 4" id="KW-0489">Methyltransferase</keyword>
<evidence type="ECO:0000256" key="2">
    <source>
        <dbReference type="ARBA" id="ARBA00022679"/>
    </source>
</evidence>
<dbReference type="RefSeq" id="WP_091108271.1">
    <property type="nucleotide sequence ID" value="NZ_FMHZ01000002.1"/>
</dbReference>
<reference evidence="5" key="1">
    <citation type="submission" date="2016-06" db="EMBL/GenBank/DDBJ databases">
        <authorList>
            <person name="Varghese N."/>
            <person name="Submissions Spin"/>
        </authorList>
    </citation>
    <scope>NUCLEOTIDE SEQUENCE [LARGE SCALE GENOMIC DNA]</scope>
    <source>
        <strain evidence="5">DSM 43903</strain>
    </source>
</reference>
<dbReference type="STRING" id="47855.GA0070606_5634"/>
<accession>A0A1C6VZ28</accession>
<dbReference type="OrthoDB" id="9797252at2"/>
<dbReference type="GO" id="GO:0008168">
    <property type="term" value="F:methyltransferase activity"/>
    <property type="evidence" value="ECO:0007669"/>
    <property type="project" value="UniProtKB-KW"/>
</dbReference>
<keyword evidence="5" id="KW-1185">Reference proteome</keyword>
<protein>
    <submittedName>
        <fullName evidence="4">Methyltransferase domain-containing protein</fullName>
    </submittedName>
</protein>
<organism evidence="4 5">
    <name type="scientific">Micromonospora citrea</name>
    <dbReference type="NCBI Taxonomy" id="47855"/>
    <lineage>
        <taxon>Bacteria</taxon>
        <taxon>Bacillati</taxon>
        <taxon>Actinomycetota</taxon>
        <taxon>Actinomycetes</taxon>
        <taxon>Micromonosporales</taxon>
        <taxon>Micromonosporaceae</taxon>
        <taxon>Micromonospora</taxon>
    </lineage>
</organism>
<dbReference type="InterPro" id="IPR041698">
    <property type="entry name" value="Methyltransf_25"/>
</dbReference>